<dbReference type="NCBIfam" id="NF040500">
    <property type="entry name" value="Bdr_N_group2"/>
    <property type="match status" value="1"/>
</dbReference>
<keyword evidence="2" id="KW-0614">Plasmid</keyword>
<keyword evidence="1" id="KW-0812">Transmembrane</keyword>
<dbReference type="EMBL" id="CP004200">
    <property type="protein sequence ID" value="AHH04515.1"/>
    <property type="molecule type" value="Genomic_DNA"/>
</dbReference>
<organism evidence="2">
    <name type="scientific">Borrelia nietonii YOR</name>
    <dbReference type="NCBI Taxonomy" id="1293576"/>
    <lineage>
        <taxon>Bacteria</taxon>
        <taxon>Pseudomonadati</taxon>
        <taxon>Spirochaetota</taxon>
        <taxon>Spirochaetia</taxon>
        <taxon>Spirochaetales</taxon>
        <taxon>Borreliaceae</taxon>
        <taxon>Borrelia</taxon>
        <taxon>Borrelia nietonii</taxon>
    </lineage>
</organism>
<protein>
    <submittedName>
        <fullName evidence="2">BDR-repeat family protein</fullName>
    </submittedName>
</protein>
<sequence length="103" mass="11929">MFMNNLAYKTYKTEDLRIEFLNKGFAEAAVDFILLHNNNFNFEVLREKNKSNIPVLREKIKNNHSVLLEKISVGNIISIVITVIEIPIIIFIIMSLISKFFIG</sequence>
<evidence type="ECO:0000256" key="1">
    <source>
        <dbReference type="SAM" id="Phobius"/>
    </source>
</evidence>
<gene>
    <name evidence="2" type="ORF">BHY_1565</name>
</gene>
<geneLocation type="plasmid" evidence="2">
    <name>unnamed</name>
</geneLocation>
<keyword evidence="1" id="KW-0472">Membrane</keyword>
<dbReference type="AlphaFoldDB" id="W5SC80"/>
<accession>W5SC80</accession>
<proteinExistence type="predicted"/>
<keyword evidence="1" id="KW-1133">Transmembrane helix</keyword>
<dbReference type="HOGENOM" id="CLU_077086_2_1_12"/>
<name>W5SC80_9SPIR</name>
<reference evidence="2" key="1">
    <citation type="submission" date="2013-02" db="EMBL/GenBank/DDBJ databases">
        <title>Comparative genomics of Borrelia species.</title>
        <authorList>
            <person name="Schwan T.G."/>
            <person name="Raffel S.J."/>
            <person name="Porcella S.F."/>
        </authorList>
    </citation>
    <scope>NUCLEOTIDE SEQUENCE</scope>
    <source>
        <strain evidence="2">YOR</strain>
        <plasmid evidence="2">unnamed</plasmid>
    </source>
</reference>
<feature type="transmembrane region" description="Helical" evidence="1">
    <location>
        <begin position="76"/>
        <end position="97"/>
    </location>
</feature>
<evidence type="ECO:0000313" key="2">
    <source>
        <dbReference type="EMBL" id="AHH04515.1"/>
    </source>
</evidence>